<comment type="caution">
    <text evidence="1">The sequence shown here is derived from an EMBL/GenBank/DDBJ whole genome shotgun (WGS) entry which is preliminary data.</text>
</comment>
<protein>
    <submittedName>
        <fullName evidence="1">Uncharacterized protein</fullName>
    </submittedName>
</protein>
<keyword evidence="2" id="KW-1185">Reference proteome</keyword>
<name>A0ABU6WA94_9FABA</name>
<dbReference type="Proteomes" id="UP001341840">
    <property type="component" value="Unassembled WGS sequence"/>
</dbReference>
<evidence type="ECO:0000313" key="1">
    <source>
        <dbReference type="EMBL" id="MED6182704.1"/>
    </source>
</evidence>
<accession>A0ABU6WA94</accession>
<proteinExistence type="predicted"/>
<organism evidence="1 2">
    <name type="scientific">Stylosanthes scabra</name>
    <dbReference type="NCBI Taxonomy" id="79078"/>
    <lineage>
        <taxon>Eukaryota</taxon>
        <taxon>Viridiplantae</taxon>
        <taxon>Streptophyta</taxon>
        <taxon>Embryophyta</taxon>
        <taxon>Tracheophyta</taxon>
        <taxon>Spermatophyta</taxon>
        <taxon>Magnoliopsida</taxon>
        <taxon>eudicotyledons</taxon>
        <taxon>Gunneridae</taxon>
        <taxon>Pentapetalae</taxon>
        <taxon>rosids</taxon>
        <taxon>fabids</taxon>
        <taxon>Fabales</taxon>
        <taxon>Fabaceae</taxon>
        <taxon>Papilionoideae</taxon>
        <taxon>50 kb inversion clade</taxon>
        <taxon>dalbergioids sensu lato</taxon>
        <taxon>Dalbergieae</taxon>
        <taxon>Pterocarpus clade</taxon>
        <taxon>Stylosanthes</taxon>
    </lineage>
</organism>
<reference evidence="1 2" key="1">
    <citation type="journal article" date="2023" name="Plants (Basel)">
        <title>Bridging the Gap: Combining Genomics and Transcriptomics Approaches to Understand Stylosanthes scabra, an Orphan Legume from the Brazilian Caatinga.</title>
        <authorList>
            <person name="Ferreira-Neto J.R.C."/>
            <person name="da Silva M.D."/>
            <person name="Binneck E."/>
            <person name="de Melo N.F."/>
            <person name="da Silva R.H."/>
            <person name="de Melo A.L.T.M."/>
            <person name="Pandolfi V."/>
            <person name="Bustamante F.O."/>
            <person name="Brasileiro-Vidal A.C."/>
            <person name="Benko-Iseppon A.M."/>
        </authorList>
    </citation>
    <scope>NUCLEOTIDE SEQUENCE [LARGE SCALE GENOMIC DNA]</scope>
    <source>
        <tissue evidence="1">Leaves</tissue>
    </source>
</reference>
<gene>
    <name evidence="1" type="ORF">PIB30_031125</name>
</gene>
<sequence>MSGPSASHELMRRLASRTQRLLQDNSQVWFTHCRMTWTRPKRPVLTYRVRSIPQTEQLAVRIPSPVYIAKPHPQ</sequence>
<dbReference type="EMBL" id="JASCZI010181375">
    <property type="protein sequence ID" value="MED6182704.1"/>
    <property type="molecule type" value="Genomic_DNA"/>
</dbReference>
<evidence type="ECO:0000313" key="2">
    <source>
        <dbReference type="Proteomes" id="UP001341840"/>
    </source>
</evidence>